<organism evidence="1 2">
    <name type="scientific">Coemansia nantahalensis</name>
    <dbReference type="NCBI Taxonomy" id="2789366"/>
    <lineage>
        <taxon>Eukaryota</taxon>
        <taxon>Fungi</taxon>
        <taxon>Fungi incertae sedis</taxon>
        <taxon>Zoopagomycota</taxon>
        <taxon>Kickxellomycotina</taxon>
        <taxon>Kickxellomycetes</taxon>
        <taxon>Kickxellales</taxon>
        <taxon>Kickxellaceae</taxon>
        <taxon>Coemansia</taxon>
    </lineage>
</organism>
<accession>A0ACC1JL52</accession>
<dbReference type="Proteomes" id="UP001140234">
    <property type="component" value="Unassembled WGS sequence"/>
</dbReference>
<comment type="caution">
    <text evidence="1">The sequence shown here is derived from an EMBL/GenBank/DDBJ whole genome shotgun (WGS) entry which is preliminary data.</text>
</comment>
<gene>
    <name evidence="1" type="ORF">IWQ57_006065</name>
</gene>
<reference evidence="1" key="1">
    <citation type="submission" date="2022-07" db="EMBL/GenBank/DDBJ databases">
        <title>Phylogenomic reconstructions and comparative analyses of Kickxellomycotina fungi.</title>
        <authorList>
            <person name="Reynolds N.K."/>
            <person name="Stajich J.E."/>
            <person name="Barry K."/>
            <person name="Grigoriev I.V."/>
            <person name="Crous P."/>
            <person name="Smith M.E."/>
        </authorList>
    </citation>
    <scope>NUCLEOTIDE SEQUENCE</scope>
    <source>
        <strain evidence="1">CBS 109366</strain>
    </source>
</reference>
<sequence>MVTQDYWIRLWVSSTDDAGGQVLAVPPARGTHYIPALLLLPLPKPAAVEAAAEGQAHRSATYWLGMYMAISIAAIAFEVGRQLYIYAGAVRASRRLHERLLQAVVHATPRFFDTTPLGRIINRFSRDMQTVDESAMETLLECMCDGLATLTVVAIIAAAAPAFLVVAAAIALAFAGIVWYYLNTSREVKRLESTSMSPLLSLFGELILGVSSIRAFGAKHYYMREALNRIDAHNRAYYAVWATTRWLSVRIEAAAAC</sequence>
<protein>
    <submittedName>
        <fullName evidence="1">Uncharacterized protein</fullName>
    </submittedName>
</protein>
<evidence type="ECO:0000313" key="1">
    <source>
        <dbReference type="EMBL" id="KAJ2761380.1"/>
    </source>
</evidence>
<proteinExistence type="predicted"/>
<feature type="non-terminal residue" evidence="1">
    <location>
        <position position="257"/>
    </location>
</feature>
<evidence type="ECO:0000313" key="2">
    <source>
        <dbReference type="Proteomes" id="UP001140234"/>
    </source>
</evidence>
<name>A0ACC1JL52_9FUNG</name>
<dbReference type="EMBL" id="JANBUJ010003241">
    <property type="protein sequence ID" value="KAJ2761380.1"/>
    <property type="molecule type" value="Genomic_DNA"/>
</dbReference>
<keyword evidence="2" id="KW-1185">Reference proteome</keyword>